<organism evidence="2 3">
    <name type="scientific">Alteraurantiacibacter palmitatis</name>
    <dbReference type="NCBI Taxonomy" id="2054628"/>
    <lineage>
        <taxon>Bacteria</taxon>
        <taxon>Pseudomonadati</taxon>
        <taxon>Pseudomonadota</taxon>
        <taxon>Alphaproteobacteria</taxon>
        <taxon>Sphingomonadales</taxon>
        <taxon>Erythrobacteraceae</taxon>
        <taxon>Alteraurantiacibacter</taxon>
    </lineage>
</organism>
<comment type="caution">
    <text evidence="2">The sequence shown here is derived from an EMBL/GenBank/DDBJ whole genome shotgun (WGS) entry which is preliminary data.</text>
</comment>
<dbReference type="InterPro" id="IPR025514">
    <property type="entry name" value="DUF4402"/>
</dbReference>
<accession>A0ABV7E8R2</accession>
<sequence length="177" mass="18448">MPDLRHLRRGFGLALALIPAAVCAQPGDSATATGSAQAEVPELGRLAHLRDLRFGAFMQPTAAGTLVIAPDGTATGTGQIAAGMTIPQPPDGRGPALFRLDGTANRAFVAILPNRITISNGSATMQVRNITTNMRNGSNRFDASGIFMLWVGGTLQVAANQAPGEYSGDFQVTVIFQ</sequence>
<gene>
    <name evidence="2" type="ORF">ACFODU_14215</name>
</gene>
<dbReference type="RefSeq" id="WP_336924571.1">
    <property type="nucleotide sequence ID" value="NZ_JBANRO010000001.1"/>
</dbReference>
<dbReference type="Proteomes" id="UP001595456">
    <property type="component" value="Unassembled WGS sequence"/>
</dbReference>
<keyword evidence="3" id="KW-1185">Reference proteome</keyword>
<feature type="signal peptide" evidence="1">
    <location>
        <begin position="1"/>
        <end position="24"/>
    </location>
</feature>
<evidence type="ECO:0000256" key="1">
    <source>
        <dbReference type="SAM" id="SignalP"/>
    </source>
</evidence>
<dbReference type="Pfam" id="PF14352">
    <property type="entry name" value="DUF4402"/>
    <property type="match status" value="1"/>
</dbReference>
<dbReference type="EMBL" id="JBHRST010000022">
    <property type="protein sequence ID" value="MFC3098947.1"/>
    <property type="molecule type" value="Genomic_DNA"/>
</dbReference>
<feature type="chain" id="PRO_5046319840" evidence="1">
    <location>
        <begin position="25"/>
        <end position="177"/>
    </location>
</feature>
<protein>
    <submittedName>
        <fullName evidence="2">DUF4402 domain-containing protein</fullName>
    </submittedName>
</protein>
<keyword evidence="1" id="KW-0732">Signal</keyword>
<proteinExistence type="predicted"/>
<evidence type="ECO:0000313" key="2">
    <source>
        <dbReference type="EMBL" id="MFC3098947.1"/>
    </source>
</evidence>
<evidence type="ECO:0000313" key="3">
    <source>
        <dbReference type="Proteomes" id="UP001595456"/>
    </source>
</evidence>
<name>A0ABV7E8R2_9SPHN</name>
<reference evidence="3" key="1">
    <citation type="journal article" date="2019" name="Int. J. Syst. Evol. Microbiol.">
        <title>The Global Catalogue of Microorganisms (GCM) 10K type strain sequencing project: providing services to taxonomists for standard genome sequencing and annotation.</title>
        <authorList>
            <consortium name="The Broad Institute Genomics Platform"/>
            <consortium name="The Broad Institute Genome Sequencing Center for Infectious Disease"/>
            <person name="Wu L."/>
            <person name="Ma J."/>
        </authorList>
    </citation>
    <scope>NUCLEOTIDE SEQUENCE [LARGE SCALE GENOMIC DNA]</scope>
    <source>
        <strain evidence="3">KCTC 52607</strain>
    </source>
</reference>